<comment type="similarity">
    <text evidence="1">Belongs to the heat shock protein 70 family.</text>
</comment>
<evidence type="ECO:0000256" key="6">
    <source>
        <dbReference type="SAM" id="MobiDB-lite"/>
    </source>
</evidence>
<dbReference type="WBParaSite" id="MBELARI_LOCUS3383">
    <property type="protein sequence ID" value="MBELARI_LOCUS3383"/>
    <property type="gene ID" value="MBELARI_LOCUS3383"/>
</dbReference>
<dbReference type="GO" id="GO:0030968">
    <property type="term" value="P:endoplasmic reticulum unfolded protein response"/>
    <property type="evidence" value="ECO:0007669"/>
    <property type="project" value="TreeGrafter"/>
</dbReference>
<evidence type="ECO:0000313" key="8">
    <source>
        <dbReference type="WBParaSite" id="MBELARI_LOCUS3383"/>
    </source>
</evidence>
<dbReference type="AlphaFoldDB" id="A0AAF3F966"/>
<keyword evidence="2" id="KW-0547">Nucleotide-binding</keyword>
<dbReference type="InterPro" id="IPR029048">
    <property type="entry name" value="HSP70_C_sf"/>
</dbReference>
<reference evidence="8" key="1">
    <citation type="submission" date="2024-02" db="UniProtKB">
        <authorList>
            <consortium name="WormBaseParasite"/>
        </authorList>
    </citation>
    <scope>IDENTIFICATION</scope>
</reference>
<dbReference type="Proteomes" id="UP000887575">
    <property type="component" value="Unassembled WGS sequence"/>
</dbReference>
<proteinExistence type="inferred from homology"/>
<evidence type="ECO:0000256" key="5">
    <source>
        <dbReference type="ARBA" id="ARBA00040503"/>
    </source>
</evidence>
<feature type="compositionally biased region" description="Basic and acidic residues" evidence="6">
    <location>
        <begin position="64"/>
        <end position="81"/>
    </location>
</feature>
<organism evidence="7 8">
    <name type="scientific">Mesorhabditis belari</name>
    <dbReference type="NCBI Taxonomy" id="2138241"/>
    <lineage>
        <taxon>Eukaryota</taxon>
        <taxon>Metazoa</taxon>
        <taxon>Ecdysozoa</taxon>
        <taxon>Nematoda</taxon>
        <taxon>Chromadorea</taxon>
        <taxon>Rhabditida</taxon>
        <taxon>Rhabditina</taxon>
        <taxon>Rhabditomorpha</taxon>
        <taxon>Rhabditoidea</taxon>
        <taxon>Rhabditidae</taxon>
        <taxon>Mesorhabditinae</taxon>
        <taxon>Mesorhabditis</taxon>
    </lineage>
</organism>
<evidence type="ECO:0000256" key="4">
    <source>
        <dbReference type="ARBA" id="ARBA00023186"/>
    </source>
</evidence>
<dbReference type="PANTHER" id="PTHR45639">
    <property type="entry name" value="HSC70CB, ISOFORM G-RELATED"/>
    <property type="match status" value="1"/>
</dbReference>
<dbReference type="GO" id="GO:0005524">
    <property type="term" value="F:ATP binding"/>
    <property type="evidence" value="ECO:0007669"/>
    <property type="project" value="UniProtKB-KW"/>
</dbReference>
<keyword evidence="3" id="KW-0067">ATP-binding</keyword>
<feature type="region of interest" description="Disordered" evidence="6">
    <location>
        <begin position="322"/>
        <end position="369"/>
    </location>
</feature>
<sequence length="369" mass="41437">MFSLFGSTHFNDIKIGGLKKALDDKLNPEENEFKGVKVGFSLDYSGLGVVESLTNTISGFFSGEGKKDEGDTTEGKVEDPTGKSAGTNQDQVKLSVTRDHKDIKPVSVDEVNSSIRLLERFEKEEVLRAERHSAENELEAFAFEASTLIDEEKFILHSNEVERQKLQAEVTRVRAWLEDDTQPSTPTKDFKDNYKKIKEIVGADQQTNLETQNRPPALEELEKLINTTIQLVTLTKANFTETATVTEGKEVKAVNDEIASFSTKIDKLVTWLTSNKKQQANLPINEDSVLKTEDIKSKTSALQRAFAQHFQKLTRLTEDVVKAKKKAEREAKKKAAEEKKETTESKAEPPSEEPKETQDGKVEEEKTEL</sequence>
<dbReference type="SUPFAM" id="SSF100934">
    <property type="entry name" value="Heat shock protein 70kD (HSP70), C-terminal subdomain"/>
    <property type="match status" value="1"/>
</dbReference>
<dbReference type="GO" id="GO:0034663">
    <property type="term" value="C:endoplasmic reticulum chaperone complex"/>
    <property type="evidence" value="ECO:0007669"/>
    <property type="project" value="TreeGrafter"/>
</dbReference>
<evidence type="ECO:0000256" key="3">
    <source>
        <dbReference type="ARBA" id="ARBA00022840"/>
    </source>
</evidence>
<dbReference type="PANTHER" id="PTHR45639:SF3">
    <property type="entry name" value="HYPOXIA UP-REGULATED PROTEIN 1"/>
    <property type="match status" value="1"/>
</dbReference>
<name>A0AAF3F966_9BILA</name>
<evidence type="ECO:0000313" key="7">
    <source>
        <dbReference type="Proteomes" id="UP000887575"/>
    </source>
</evidence>
<keyword evidence="7" id="KW-1185">Reference proteome</keyword>
<protein>
    <recommendedName>
        <fullName evidence="5">Hypoxia up-regulated protein 1</fullName>
    </recommendedName>
</protein>
<accession>A0AAF3F966</accession>
<evidence type="ECO:0000256" key="1">
    <source>
        <dbReference type="ARBA" id="ARBA00007381"/>
    </source>
</evidence>
<feature type="region of interest" description="Disordered" evidence="6">
    <location>
        <begin position="61"/>
        <end position="88"/>
    </location>
</feature>
<dbReference type="Gene3D" id="1.20.1270.10">
    <property type="match status" value="1"/>
</dbReference>
<keyword evidence="4" id="KW-0143">Chaperone</keyword>
<dbReference type="InterPro" id="IPR013126">
    <property type="entry name" value="Hsp_70_fam"/>
</dbReference>
<evidence type="ECO:0000256" key="2">
    <source>
        <dbReference type="ARBA" id="ARBA00022741"/>
    </source>
</evidence>
<dbReference type="GO" id="GO:0140662">
    <property type="term" value="F:ATP-dependent protein folding chaperone"/>
    <property type="evidence" value="ECO:0007669"/>
    <property type="project" value="InterPro"/>
</dbReference>